<evidence type="ECO:0000256" key="2">
    <source>
        <dbReference type="ARBA" id="ARBA00022801"/>
    </source>
</evidence>
<organism evidence="6 7">
    <name type="scientific">Flavobacterium columnare (strain ATCC 49512 / CIP 103533 / TG 44/87)</name>
    <dbReference type="NCBI Taxonomy" id="1041826"/>
    <lineage>
        <taxon>Bacteria</taxon>
        <taxon>Pseudomonadati</taxon>
        <taxon>Bacteroidota</taxon>
        <taxon>Flavobacteriia</taxon>
        <taxon>Flavobacteriales</taxon>
        <taxon>Flavobacteriaceae</taxon>
        <taxon>Flavobacterium</taxon>
    </lineage>
</organism>
<evidence type="ECO:0000256" key="5">
    <source>
        <dbReference type="PIRSR" id="PIRSR005700-1"/>
    </source>
</evidence>
<evidence type="ECO:0000256" key="4">
    <source>
        <dbReference type="PIRNR" id="PIRNR005700"/>
    </source>
</evidence>
<dbReference type="PANTHER" id="PTHR10363">
    <property type="entry name" value="BLEOMYCIN HYDROLASE"/>
    <property type="match status" value="1"/>
</dbReference>
<comment type="similarity">
    <text evidence="4">Belongs to the peptidase C1 family.</text>
</comment>
<feature type="active site" evidence="5">
    <location>
        <position position="88"/>
    </location>
</feature>
<dbReference type="GO" id="GO:0006508">
    <property type="term" value="P:proteolysis"/>
    <property type="evidence" value="ECO:0007669"/>
    <property type="project" value="UniProtKB-KW"/>
</dbReference>
<gene>
    <name evidence="6" type="ordered locus">FCOL_08095</name>
</gene>
<reference evidence="6 7" key="1">
    <citation type="journal article" date="2012" name="J. Bacteriol.">
        <title>Genome Sequence of the Fish Pathogen Flavobacterium columnare ATCC 49512.</title>
        <authorList>
            <person name="Tekedar H.C."/>
            <person name="Karsi A."/>
            <person name="Gillaspy A.F."/>
            <person name="Dyer D.W."/>
            <person name="Benton N.R."/>
            <person name="Zaitshik J."/>
            <person name="Vamenta S."/>
            <person name="Banes M.M."/>
            <person name="Gulsoy N."/>
            <person name="Aboko-Cole M."/>
            <person name="Waldbieser G.C."/>
            <person name="Lawrence M.L."/>
        </authorList>
    </citation>
    <scope>NUCLEOTIDE SEQUENCE [LARGE SCALE GENOMIC DNA]</scope>
    <source>
        <strain evidence="7">ATCC 49512 / CIP 103533 / TG 44/87</strain>
    </source>
</reference>
<dbReference type="Gene3D" id="3.90.70.10">
    <property type="entry name" value="Cysteine proteinases"/>
    <property type="match status" value="1"/>
</dbReference>
<evidence type="ECO:0000256" key="1">
    <source>
        <dbReference type="ARBA" id="ARBA00022670"/>
    </source>
</evidence>
<dbReference type="AlphaFoldDB" id="G8X7V1"/>
<name>G8X7V1_FLACA</name>
<dbReference type="PROSITE" id="PS00139">
    <property type="entry name" value="THIOL_PROTEASE_CYS"/>
    <property type="match status" value="1"/>
</dbReference>
<keyword evidence="3 4" id="KW-0788">Thiol protease</keyword>
<evidence type="ECO:0000313" key="6">
    <source>
        <dbReference type="EMBL" id="AEW86434.1"/>
    </source>
</evidence>
<keyword evidence="4" id="KW-0031">Aminopeptidase</keyword>
<dbReference type="GO" id="GO:0009636">
    <property type="term" value="P:response to toxic substance"/>
    <property type="evidence" value="ECO:0007669"/>
    <property type="project" value="TreeGrafter"/>
</dbReference>
<protein>
    <recommendedName>
        <fullName evidence="4">Aminopeptidase</fullName>
    </recommendedName>
</protein>
<keyword evidence="1 4" id="KW-0645">Protease</keyword>
<evidence type="ECO:0000313" key="7">
    <source>
        <dbReference type="Proteomes" id="UP000005638"/>
    </source>
</evidence>
<dbReference type="KEGG" id="fco:FCOL_08095"/>
<dbReference type="STRING" id="1041826.FCOL_08095"/>
<dbReference type="GO" id="GO:0005737">
    <property type="term" value="C:cytoplasm"/>
    <property type="evidence" value="ECO:0007669"/>
    <property type="project" value="TreeGrafter"/>
</dbReference>
<proteinExistence type="inferred from homology"/>
<dbReference type="InterPro" id="IPR004134">
    <property type="entry name" value="Peptidase_C1B"/>
</dbReference>
<keyword evidence="2 4" id="KW-0378">Hydrolase</keyword>
<dbReference type="InterPro" id="IPR038765">
    <property type="entry name" value="Papain-like_cys_pep_sf"/>
</dbReference>
<feature type="active site" evidence="5">
    <location>
        <position position="356"/>
    </location>
</feature>
<feature type="active site" evidence="5">
    <location>
        <position position="377"/>
    </location>
</feature>
<dbReference type="PIRSF" id="PIRSF005700">
    <property type="entry name" value="PepC"/>
    <property type="match status" value="1"/>
</dbReference>
<dbReference type="Proteomes" id="UP000005638">
    <property type="component" value="Chromosome"/>
</dbReference>
<dbReference type="eggNOG" id="COG3579">
    <property type="taxonomic scope" value="Bacteria"/>
</dbReference>
<evidence type="ECO:0000256" key="3">
    <source>
        <dbReference type="ARBA" id="ARBA00022807"/>
    </source>
</evidence>
<dbReference type="HOGENOM" id="CLU_056707_1_0_10"/>
<dbReference type="EMBL" id="CP003222">
    <property type="protein sequence ID" value="AEW86434.1"/>
    <property type="molecule type" value="Genomic_DNA"/>
</dbReference>
<dbReference type="InterPro" id="IPR000169">
    <property type="entry name" value="Pept_cys_AS"/>
</dbReference>
<dbReference type="GO" id="GO:0043418">
    <property type="term" value="P:homocysteine catabolic process"/>
    <property type="evidence" value="ECO:0007669"/>
    <property type="project" value="TreeGrafter"/>
</dbReference>
<keyword evidence="7" id="KW-1185">Reference proteome</keyword>
<dbReference type="Pfam" id="PF03051">
    <property type="entry name" value="Peptidase_C1_2"/>
    <property type="match status" value="1"/>
</dbReference>
<dbReference type="PANTHER" id="PTHR10363:SF2">
    <property type="entry name" value="BLEOMYCIN HYDROLASE"/>
    <property type="match status" value="1"/>
</dbReference>
<dbReference type="SUPFAM" id="SSF54001">
    <property type="entry name" value="Cysteine proteinases"/>
    <property type="match status" value="1"/>
</dbReference>
<dbReference type="GO" id="GO:0070005">
    <property type="term" value="F:cysteine-type aminopeptidase activity"/>
    <property type="evidence" value="ECO:0007669"/>
    <property type="project" value="InterPro"/>
</dbReference>
<sequence>MIKFKSYSFSILIFTSKILKFKNDMFKIRKNIALTASFIITISAFAQDNLVNSLKINASEKSKESFKFTDVINIENTPIKNQGSSGTCWSYSANSFLESEMIRMGKKPVELAQIYSARNAYIEKGRNYVRMHGSVALGDGGAFHDVINMYRKYGAVPQSVYTGLNYGTDKNKFAEMSSLIEAFLKAVVTNPNGELTPNWEKAYTAMIDSYLGQVPKTFQFEGKTYTPETFAKEVVGVNADDYVEISSLQEHPYYTKFVLMVPDNWNFDQVYNVKMNELTDIIDNAIKNGYSVAWAGDVSEKSFSWKNGVAYVPEKKFEEMTADEKSDMFNGPKKEMTVTEEMRQKAFDNYTTTDDHGMHIVGISKDQNGKEYYIVKNSWGTTNDYKGYLYMTKEFAKYKATAIMLHKKAVPTGIASKLKL</sequence>
<accession>G8X7V1</accession>